<evidence type="ECO:0000313" key="2">
    <source>
        <dbReference type="EMBL" id="USG60557.1"/>
    </source>
</evidence>
<evidence type="ECO:0000259" key="1">
    <source>
        <dbReference type="PROSITE" id="PS50995"/>
    </source>
</evidence>
<dbReference type="InterPro" id="IPR039422">
    <property type="entry name" value="MarR/SlyA-like"/>
</dbReference>
<dbReference type="EMBL" id="CP098747">
    <property type="protein sequence ID" value="USG60557.1"/>
    <property type="molecule type" value="Genomic_DNA"/>
</dbReference>
<dbReference type="InterPro" id="IPR000835">
    <property type="entry name" value="HTH_MarR-typ"/>
</dbReference>
<dbReference type="Proteomes" id="UP001056291">
    <property type="component" value="Chromosome"/>
</dbReference>
<dbReference type="PANTHER" id="PTHR33164">
    <property type="entry name" value="TRANSCRIPTIONAL REGULATOR, MARR FAMILY"/>
    <property type="match status" value="1"/>
</dbReference>
<proteinExistence type="predicted"/>
<keyword evidence="3" id="KW-1185">Reference proteome</keyword>
<reference evidence="2" key="1">
    <citation type="submission" date="2022-06" db="EMBL/GenBank/DDBJ databases">
        <title>Sneathiella actinostolidae sp. nov., isolated from a sea anemonein the Western Pacific Ocean.</title>
        <authorList>
            <person name="Wei M.J."/>
        </authorList>
    </citation>
    <scope>NUCLEOTIDE SEQUENCE</scope>
    <source>
        <strain evidence="2">PHK-P5</strain>
    </source>
</reference>
<dbReference type="RefSeq" id="WP_251933438.1">
    <property type="nucleotide sequence ID" value="NZ_CP098747.1"/>
</dbReference>
<dbReference type="InterPro" id="IPR036390">
    <property type="entry name" value="WH_DNA-bd_sf"/>
</dbReference>
<dbReference type="PANTHER" id="PTHR33164:SF104">
    <property type="entry name" value="TRANSCRIPTIONAL REGULATORY PROTEIN"/>
    <property type="match status" value="1"/>
</dbReference>
<dbReference type="Gene3D" id="1.10.10.10">
    <property type="entry name" value="Winged helix-like DNA-binding domain superfamily/Winged helix DNA-binding domain"/>
    <property type="match status" value="1"/>
</dbReference>
<accession>A0ABY4W3T8</accession>
<dbReference type="SMART" id="SM00347">
    <property type="entry name" value="HTH_MARR"/>
    <property type="match status" value="1"/>
</dbReference>
<dbReference type="InterPro" id="IPR036388">
    <property type="entry name" value="WH-like_DNA-bd_sf"/>
</dbReference>
<gene>
    <name evidence="2" type="ORF">NBZ79_15430</name>
</gene>
<dbReference type="PRINTS" id="PR00598">
    <property type="entry name" value="HTHMARR"/>
</dbReference>
<feature type="domain" description="HTH marR-type" evidence="1">
    <location>
        <begin position="1"/>
        <end position="154"/>
    </location>
</feature>
<dbReference type="Pfam" id="PF12802">
    <property type="entry name" value="MarR_2"/>
    <property type="match status" value="1"/>
</dbReference>
<dbReference type="PROSITE" id="PS50995">
    <property type="entry name" value="HTH_MARR_2"/>
    <property type="match status" value="1"/>
</dbReference>
<dbReference type="SUPFAM" id="SSF46785">
    <property type="entry name" value="Winged helix' DNA-binding domain"/>
    <property type="match status" value="1"/>
</dbReference>
<name>A0ABY4W3T8_9PROT</name>
<protein>
    <submittedName>
        <fullName evidence="2">MarR family winged helix-turn-helix transcriptional regulator</fullName>
    </submittedName>
</protein>
<organism evidence="2 3">
    <name type="scientific">Sneathiella marina</name>
    <dbReference type="NCBI Taxonomy" id="2950108"/>
    <lineage>
        <taxon>Bacteria</taxon>
        <taxon>Pseudomonadati</taxon>
        <taxon>Pseudomonadota</taxon>
        <taxon>Alphaproteobacteria</taxon>
        <taxon>Sneathiellales</taxon>
        <taxon>Sneathiellaceae</taxon>
        <taxon>Sneathiella</taxon>
    </lineage>
</organism>
<evidence type="ECO:0000313" key="3">
    <source>
        <dbReference type="Proteomes" id="UP001056291"/>
    </source>
</evidence>
<sequence>MSMQMHVNKDMKKRNDTTVKAWVALVKAHSRALATIENSLKAAGMPTLEWYDALLELERAGNQGIRPVSLRAELLLPQYGMSRLVDRLEKAGYLKRTADQKDGRGQRLFITGRGKKTREKMWTVYAPAMEEAVGGTLSQPELRQLTGLLCKLEG</sequence>